<dbReference type="SMART" id="SM00635">
    <property type="entry name" value="BID_2"/>
    <property type="match status" value="9"/>
</dbReference>
<dbReference type="InterPro" id="IPR003599">
    <property type="entry name" value="Ig_sub"/>
</dbReference>
<dbReference type="OrthoDB" id="663332at2"/>
<evidence type="ECO:0000256" key="3">
    <source>
        <dbReference type="ARBA" id="ARBA00023157"/>
    </source>
</evidence>
<dbReference type="Proteomes" id="UP000076796">
    <property type="component" value="Unassembled WGS sequence"/>
</dbReference>
<dbReference type="PROSITE" id="PS51272">
    <property type="entry name" value="SLH"/>
    <property type="match status" value="3"/>
</dbReference>
<evidence type="ECO:0000313" key="8">
    <source>
        <dbReference type="EMBL" id="KZS48411.1"/>
    </source>
</evidence>
<evidence type="ECO:0000256" key="1">
    <source>
        <dbReference type="ARBA" id="ARBA00004479"/>
    </source>
</evidence>
<comment type="caution">
    <text evidence="8">The sequence shown here is derived from an EMBL/GenBank/DDBJ whole genome shotgun (WGS) entry which is preliminary data.</text>
</comment>
<dbReference type="GO" id="GO:0050839">
    <property type="term" value="F:cell adhesion molecule binding"/>
    <property type="evidence" value="ECO:0007669"/>
    <property type="project" value="TreeGrafter"/>
</dbReference>
<keyword evidence="3" id="KW-1015">Disulfide bond</keyword>
<sequence length="1774" mass="182112">MFSRKRGLNRFIQSSLAGMLLFSSISGGIFSSKVNAANWSNVHHVPGSLQTFVEYGNGKWMSLGYYLDYHVSTDAVTWDNRNLGMTLEPSNVKFLNSTWYLTGSDGVYKTNDPVTAWTSLDATLKNTHINDIAYSADTNRYVLAGQDKLYSFIGNGKPEVVYTDNSVPNFYRVTYGDGVYIATTYMDGEATKIYRSTDGLSWAQVYTTNRGQAIFDIAYGNHVFVAVGEAGQAYVSNDGISWTKATVLNYNGMGLASVTYAAGKFYTVSTNERVASSRNGVDWLEEWSKASSSIDFADIGIGGGRAVAVGYDNLTYDGHIKSAPVPVVNSVTVSPANATVVQGGTEQLTATVDVSGGAAQTVTWSSSDSSGNVTVDGNGKVSVASNTVPGQYTVTATSTVDSTKSSSATITVTAAAVVNSVTVSPANATVVQGGTEQLTATVDVSGGAAQTVTWSSSDSSGNVTVDGNGMVSVAPNTVPGQYTVTATSTVDSTKSGSATITVTAAPVVNSVTVSPANATVVQGGTEQLTATVDVSGGAAQTVTWSSSDSSGNVSVDTNGKVSVASNTTPGQYTVTATSTVDSSKFGSATITVTAAPVVNSVTVSPASATVVQGGTEQLTATVDVSGGAAQTVTWSSSDSSGNVTVDANGLVSVASNTVPGQYTVTATSTVDSTKSGSVTITVTAASVVNSVTVSPANATVVQGGTEQLTATVDVSGGAAQTVTWTSSDSSGNVTVDTNGKVSVASNTTPGQYTVTATSTVDSTKSGSATITVTAAAVVNSVTVSPANATVVQGGTEQLTATVDVSGGAAQTVTWSSSDSSGNVTVDTNGKVSVASNTTPGQYTVTATSTVDSTKSGSATITVTAASVVNSVTVSPANATVVQGGTEQLTATVDVSGGAAQTVTWTSSDSSGNVTVDTNGKVSVASNTTPGQYTVTATSTVDSTKSGSATITVTAAAVVNRVTVSPANATVVQGGTEQLTVTVDVSGGAAQTVTWSSSDSSGNVTVDGNGKVSVAPNTAPGQYTVTATSTVDNTKSGSATITVTAAPVVNSVTVSPASATVVQGGTEQLTATVDVSGGAAQTVTWSSSDSSGNVTVDANGLVSVASNTVPGQYTVTATSTVDSSKSGSATITVVSDIDVYTVTISHLNGGHITATPSVASAGSVISLNTVPDFGKRLKVGSLKYTFNSTDFPITDGSFVMPSGDVTISAEFEDISESLPVLSIVAPSFTPVTVGYEQPPAKKLIIRNTGMVDTTINSLTSSEPGKFIVEGNGGIVAAGESIDSWTVRPVTGLPAGTHSSVITAVYGNGEIATANLVLTVNPPSSSGGGENPGNSGNNGSAGGSQGSGTPSPNPSQPDPGGVPVMINGKSENIGKLETKVVDHRKITTITPDPDKLIEWLEREGKNAVVTIPVDVSSDSIVGLLTANVVKRMADQSAVLELVTPMASYRIHADQFPIVAIADQLGADASLSEVTIEIMMSKALSSETSLAQSVLNRKGVSLLVEPVHFTLMAEFNGAKIELNRFTRYVERVIPIPETVDPNQITTGIVVGLDGSTHHVPTYVQKKDNRYYAVVNSLTNSMYTLVWHPVEFADVTDHWAQHAINDMGSRMIVTGMGQNLFEPNRDITRAEFVAMVVRALGLMPVNGEISFVDVNKSDWFADYIQTAHDYQLIEGYSGSRFAPMDTITREQAMTIIAKAMNITGINPDLSPERVNRLLDGYKDAASISSYARDHIAAGLDLNIINGRTTNTIQPKSKITRAEVATLLQKLLRKSDLIQ</sequence>
<keyword evidence="2" id="KW-0472">Membrane</keyword>
<dbReference type="InterPro" id="IPR008964">
    <property type="entry name" value="Invasin/intimin_cell_adhesion"/>
</dbReference>
<evidence type="ECO:0000313" key="9">
    <source>
        <dbReference type="Proteomes" id="UP000076796"/>
    </source>
</evidence>
<keyword evidence="5" id="KW-0393">Immunoglobulin domain</keyword>
<dbReference type="InterPro" id="IPR036278">
    <property type="entry name" value="Sialidase_sf"/>
</dbReference>
<comment type="subcellular location">
    <subcellularLocation>
        <location evidence="1">Membrane</location>
        <topology evidence="1">Single-pass type I membrane protein</topology>
    </subcellularLocation>
</comment>
<dbReference type="PANTHER" id="PTHR11640:SF31">
    <property type="entry name" value="IRREGULAR CHIASM C-ROUGHEST PROTEIN-RELATED"/>
    <property type="match status" value="1"/>
</dbReference>
<dbReference type="InterPro" id="IPR001119">
    <property type="entry name" value="SLH_dom"/>
</dbReference>
<keyword evidence="9" id="KW-1185">Reference proteome</keyword>
<feature type="domain" description="SLH" evidence="7">
    <location>
        <begin position="1647"/>
        <end position="1706"/>
    </location>
</feature>
<feature type="domain" description="SLH" evidence="7">
    <location>
        <begin position="1714"/>
        <end position="1774"/>
    </location>
</feature>
<keyword evidence="4" id="KW-0325">Glycoprotein</keyword>
<evidence type="ECO:0000256" key="4">
    <source>
        <dbReference type="ARBA" id="ARBA00023180"/>
    </source>
</evidence>
<dbReference type="Pfam" id="PF00395">
    <property type="entry name" value="SLH"/>
    <property type="match status" value="3"/>
</dbReference>
<dbReference type="GO" id="GO:0005911">
    <property type="term" value="C:cell-cell junction"/>
    <property type="evidence" value="ECO:0007669"/>
    <property type="project" value="TreeGrafter"/>
</dbReference>
<evidence type="ECO:0000256" key="5">
    <source>
        <dbReference type="ARBA" id="ARBA00023319"/>
    </source>
</evidence>
<dbReference type="SUPFAM" id="SSF50939">
    <property type="entry name" value="Sialidases"/>
    <property type="match status" value="1"/>
</dbReference>
<reference evidence="8" key="1">
    <citation type="journal article" date="2016" name="Genome Announc.">
        <title>Draft genomes of two strains of Paenibacillus glucanolyticus with capability to degrade lignocellulose.</title>
        <authorList>
            <person name="Mathews S.L."/>
            <person name="Pawlak J."/>
            <person name="Grunden A.M."/>
        </authorList>
    </citation>
    <scope>NUCLEOTIDE SEQUENCE [LARGE SCALE GENOMIC DNA]</scope>
    <source>
        <strain evidence="8">SLM1</strain>
    </source>
</reference>
<protein>
    <recommendedName>
        <fullName evidence="7">SLH domain-containing protein</fullName>
    </recommendedName>
</protein>
<feature type="domain" description="SLH" evidence="7">
    <location>
        <begin position="1583"/>
        <end position="1646"/>
    </location>
</feature>
<evidence type="ECO:0000259" key="7">
    <source>
        <dbReference type="PROSITE" id="PS51272"/>
    </source>
</evidence>
<evidence type="ECO:0000256" key="2">
    <source>
        <dbReference type="ARBA" id="ARBA00023136"/>
    </source>
</evidence>
<dbReference type="Gene3D" id="2.60.40.1080">
    <property type="match status" value="9"/>
</dbReference>
<name>A0A163LSA2_9BACL</name>
<dbReference type="InterPro" id="IPR051275">
    <property type="entry name" value="Cell_adhesion_signaling"/>
</dbReference>
<dbReference type="SMART" id="SM00409">
    <property type="entry name" value="IG"/>
    <property type="match status" value="9"/>
</dbReference>
<dbReference type="GO" id="GO:0005886">
    <property type="term" value="C:plasma membrane"/>
    <property type="evidence" value="ECO:0007669"/>
    <property type="project" value="TreeGrafter"/>
</dbReference>
<dbReference type="EMBL" id="LWMH01000001">
    <property type="protein sequence ID" value="KZS48411.1"/>
    <property type="molecule type" value="Genomic_DNA"/>
</dbReference>
<dbReference type="SUPFAM" id="SSF49373">
    <property type="entry name" value="Invasin/intimin cell-adhesion fragments"/>
    <property type="match status" value="6"/>
</dbReference>
<dbReference type="STRING" id="59843.A3958_21100"/>
<accession>A0A163LSA2</accession>
<feature type="region of interest" description="Disordered" evidence="6">
    <location>
        <begin position="1320"/>
        <end position="1366"/>
    </location>
</feature>
<organism evidence="8 9">
    <name type="scientific">Paenibacillus glucanolyticus</name>
    <dbReference type="NCBI Taxonomy" id="59843"/>
    <lineage>
        <taxon>Bacteria</taxon>
        <taxon>Bacillati</taxon>
        <taxon>Bacillota</taxon>
        <taxon>Bacilli</taxon>
        <taxon>Bacillales</taxon>
        <taxon>Paenibacillaceae</taxon>
        <taxon>Paenibacillus</taxon>
    </lineage>
</organism>
<proteinExistence type="predicted"/>
<dbReference type="PANTHER" id="PTHR11640">
    <property type="entry name" value="NEPHRIN"/>
    <property type="match status" value="1"/>
</dbReference>
<evidence type="ECO:0000256" key="6">
    <source>
        <dbReference type="SAM" id="MobiDB-lite"/>
    </source>
</evidence>
<gene>
    <name evidence="8" type="ORF">AWU65_21970</name>
</gene>
<dbReference type="Pfam" id="PF02368">
    <property type="entry name" value="Big_2"/>
    <property type="match status" value="9"/>
</dbReference>
<dbReference type="GO" id="GO:0098609">
    <property type="term" value="P:cell-cell adhesion"/>
    <property type="evidence" value="ECO:0007669"/>
    <property type="project" value="TreeGrafter"/>
</dbReference>
<dbReference type="InterPro" id="IPR003343">
    <property type="entry name" value="Big_2"/>
</dbReference>